<keyword evidence="12" id="KW-1185">Reference proteome</keyword>
<dbReference type="Gene3D" id="2.80.10.50">
    <property type="match status" value="1"/>
</dbReference>
<gene>
    <name evidence="11" type="ORF">HEK616_34710</name>
</gene>
<protein>
    <recommendedName>
        <fullName evidence="13">Ricin B lectin domain-containing protein</fullName>
    </recommendedName>
</protein>
<evidence type="ECO:0000313" key="12">
    <source>
        <dbReference type="Proteomes" id="UP001059597"/>
    </source>
</evidence>
<keyword evidence="6" id="KW-0564">Palmitate</keyword>
<evidence type="ECO:0000256" key="2">
    <source>
        <dbReference type="ARBA" id="ARBA00022656"/>
    </source>
</evidence>
<dbReference type="InterPro" id="IPR003558">
    <property type="entry name" value="CDtoxinA/C"/>
</dbReference>
<dbReference type="SUPFAM" id="SSF50370">
    <property type="entry name" value="Ricin B-like lectins"/>
    <property type="match status" value="1"/>
</dbReference>
<dbReference type="EMBL" id="AP026073">
    <property type="protein sequence ID" value="BDM69984.1"/>
    <property type="molecule type" value="Genomic_DNA"/>
</dbReference>
<evidence type="ECO:0000256" key="6">
    <source>
        <dbReference type="ARBA" id="ARBA00023139"/>
    </source>
</evidence>
<keyword evidence="3 10" id="KW-0732">Signal</keyword>
<name>A0ABM7ZUE6_STRNI</name>
<feature type="region of interest" description="Disordered" evidence="9">
    <location>
        <begin position="252"/>
        <end position="272"/>
    </location>
</feature>
<proteinExistence type="predicted"/>
<keyword evidence="2" id="KW-0800">Toxin</keyword>
<evidence type="ECO:0008006" key="13">
    <source>
        <dbReference type="Google" id="ProtNLM"/>
    </source>
</evidence>
<evidence type="ECO:0000256" key="4">
    <source>
        <dbReference type="ARBA" id="ARBA00023026"/>
    </source>
</evidence>
<comment type="subcellular location">
    <subcellularLocation>
        <location evidence="1">Cell outer membrane</location>
        <topology evidence="1">Lipid-anchor</topology>
    </subcellularLocation>
</comment>
<evidence type="ECO:0000256" key="8">
    <source>
        <dbReference type="ARBA" id="ARBA00023288"/>
    </source>
</evidence>
<feature type="chain" id="PRO_5045037409" description="Ricin B lectin domain-containing protein" evidence="10">
    <location>
        <begin position="24"/>
        <end position="412"/>
    </location>
</feature>
<organism evidence="11 12">
    <name type="scientific">Streptomyces nigrescens</name>
    <dbReference type="NCBI Taxonomy" id="1920"/>
    <lineage>
        <taxon>Bacteria</taxon>
        <taxon>Bacillati</taxon>
        <taxon>Actinomycetota</taxon>
        <taxon>Actinomycetes</taxon>
        <taxon>Kitasatosporales</taxon>
        <taxon>Streptomycetaceae</taxon>
        <taxon>Streptomyces</taxon>
    </lineage>
</organism>
<evidence type="ECO:0000313" key="11">
    <source>
        <dbReference type="EMBL" id="BDM69984.1"/>
    </source>
</evidence>
<keyword evidence="4" id="KW-0843">Virulence</keyword>
<evidence type="ECO:0000256" key="7">
    <source>
        <dbReference type="ARBA" id="ARBA00023237"/>
    </source>
</evidence>
<dbReference type="Pfam" id="PF03498">
    <property type="entry name" value="CDtoxinA"/>
    <property type="match status" value="1"/>
</dbReference>
<evidence type="ECO:0000256" key="9">
    <source>
        <dbReference type="SAM" id="MobiDB-lite"/>
    </source>
</evidence>
<reference evidence="11" key="1">
    <citation type="submission" date="2022-06" db="EMBL/GenBank/DDBJ databases">
        <title>Complete genome sequence of Streptomyces nigrescens HEK616.</title>
        <authorList>
            <person name="Asamizu S."/>
            <person name="Onaka H."/>
        </authorList>
    </citation>
    <scope>NUCLEOTIDE SEQUENCE</scope>
    <source>
        <strain evidence="11">HEK616</strain>
    </source>
</reference>
<evidence type="ECO:0000256" key="5">
    <source>
        <dbReference type="ARBA" id="ARBA00023136"/>
    </source>
</evidence>
<dbReference type="Proteomes" id="UP001059597">
    <property type="component" value="Chromosome"/>
</dbReference>
<keyword evidence="8" id="KW-0449">Lipoprotein</keyword>
<accession>A0ABM7ZUE6</accession>
<keyword evidence="7" id="KW-0998">Cell outer membrane</keyword>
<evidence type="ECO:0000256" key="1">
    <source>
        <dbReference type="ARBA" id="ARBA00004459"/>
    </source>
</evidence>
<sequence length="412" mass="43041">MPALLAVALTIPLSLLATTPAHADDPSCDKSSHTGCMTIARVQHEVTGMARAANPNGPVDLLNDGSSDSNDVVLRPDGTAISDQWSFKPNPKNDGSFQIANNIPSKSGCVEIDENGFLTMTATCDDTDQKQLFYAEPVTDVANTYLIRRVDNDECVSSYWDQYASPYAGGAALQMNTLGCTEGVGASGGDTTEQWTVTAAPGDSPSGPTLDDLATQYALTQRNNGSGVITASSYTITDDSQPAHLGPYQLVSTSSDRQGSSPVCTNSSGPSGGNLSCSMNWSQSSANMVSQTDTLGVNVTIGPGSEAKSPLKADVQLGYQHTWTETQTTTEASGTSYAMEVPPGQTAWLARALALKTTTGDWTFSNDAGSTWTHHMTVTMPVEGVDNVHSVIVKCTTDSTDPGCASSKPGGV</sequence>
<evidence type="ECO:0000256" key="10">
    <source>
        <dbReference type="SAM" id="SignalP"/>
    </source>
</evidence>
<dbReference type="InterPro" id="IPR035992">
    <property type="entry name" value="Ricin_B-like_lectins"/>
</dbReference>
<feature type="signal peptide" evidence="10">
    <location>
        <begin position="1"/>
        <end position="23"/>
    </location>
</feature>
<keyword evidence="5" id="KW-0472">Membrane</keyword>
<evidence type="ECO:0000256" key="3">
    <source>
        <dbReference type="ARBA" id="ARBA00022729"/>
    </source>
</evidence>